<dbReference type="STRING" id="1400863.BN873_70040"/>
<keyword evidence="2" id="KW-1185">Reference proteome</keyword>
<sequence>MQNPYACPTCPDRASLLAAEPATVRLHTNGTTWTKQSAQTPVHLVAIFREPGISNNRIVPTVLDLWVQQDGSSLAAGRRCWIKPLLKALSGLPPGLTVALDNGVRCPCPQHTGGYHERINHCVGQTQHWLEGLVHPNGGQPGLLLCDKDLACSYSKLGLLLRQEDKQAWQAPFRFIDAVGEEVLFVSGKTTYDGLILAHPVLFSHQHARAYIDAFQLKGVVQRLVTLSRIA</sequence>
<comment type="caution">
    <text evidence="1">The sequence shown here is derived from an EMBL/GenBank/DDBJ whole genome shotgun (WGS) entry which is preliminary data.</text>
</comment>
<gene>
    <name evidence="1" type="ORF">BN873_70040</name>
</gene>
<protein>
    <submittedName>
        <fullName evidence="1">Uncharacterized protein</fullName>
    </submittedName>
</protein>
<dbReference type="Proteomes" id="UP000035760">
    <property type="component" value="Unassembled WGS sequence"/>
</dbReference>
<evidence type="ECO:0000313" key="1">
    <source>
        <dbReference type="EMBL" id="CDI03892.1"/>
    </source>
</evidence>
<accession>W6M8G0</accession>
<dbReference type="EMBL" id="CBTJ020000080">
    <property type="protein sequence ID" value="CDI03892.1"/>
    <property type="molecule type" value="Genomic_DNA"/>
</dbReference>
<reference evidence="1" key="1">
    <citation type="submission" date="2013-07" db="EMBL/GenBank/DDBJ databases">
        <authorList>
            <person name="McIlroy S."/>
        </authorList>
    </citation>
    <scope>NUCLEOTIDE SEQUENCE [LARGE SCALE GENOMIC DNA]</scope>
    <source>
        <strain evidence="1">Run_A_D11</strain>
    </source>
</reference>
<organism evidence="1 2">
    <name type="scientific">Candidatus Competibacter denitrificans Run_A_D11</name>
    <dbReference type="NCBI Taxonomy" id="1400863"/>
    <lineage>
        <taxon>Bacteria</taxon>
        <taxon>Pseudomonadati</taxon>
        <taxon>Pseudomonadota</taxon>
        <taxon>Gammaproteobacteria</taxon>
        <taxon>Candidatus Competibacteraceae</taxon>
        <taxon>Candidatus Competibacter</taxon>
    </lineage>
</organism>
<name>W6M8G0_9GAMM</name>
<proteinExistence type="predicted"/>
<evidence type="ECO:0000313" key="2">
    <source>
        <dbReference type="Proteomes" id="UP000035760"/>
    </source>
</evidence>
<dbReference type="AlphaFoldDB" id="W6M8G0"/>
<reference evidence="1" key="2">
    <citation type="submission" date="2014-03" db="EMBL/GenBank/DDBJ databases">
        <title>Candidatus Competibacter-lineage genomes retrieved from metagenomes reveal functional metabolic diversity.</title>
        <authorList>
            <person name="McIlroy S.J."/>
            <person name="Albertsen M."/>
            <person name="Andresen E.K."/>
            <person name="Saunders A.M."/>
            <person name="Kristiansen R."/>
            <person name="Stokholm-Bjerregaard M."/>
            <person name="Nielsen K.L."/>
            <person name="Nielsen P.H."/>
        </authorList>
    </citation>
    <scope>NUCLEOTIDE SEQUENCE</scope>
    <source>
        <strain evidence="1">Run_A_D11</strain>
    </source>
</reference>